<dbReference type="InterPro" id="IPR013780">
    <property type="entry name" value="Glyco_hydro_b"/>
</dbReference>
<dbReference type="Gene3D" id="2.60.40.1180">
    <property type="entry name" value="Golgi alpha-mannosidase II"/>
    <property type="match status" value="1"/>
</dbReference>
<dbReference type="Gene3D" id="3.20.20.80">
    <property type="entry name" value="Glycosidases"/>
    <property type="match status" value="1"/>
</dbReference>
<dbReference type="SUPFAM" id="SSF51445">
    <property type="entry name" value="(Trans)glycosidases"/>
    <property type="match status" value="1"/>
</dbReference>
<evidence type="ECO:0000313" key="2">
    <source>
        <dbReference type="Proteomes" id="UP000538666"/>
    </source>
</evidence>
<dbReference type="InterPro" id="IPR052974">
    <property type="entry name" value="GH79_Enzymes"/>
</dbReference>
<dbReference type="PANTHER" id="PTHR36183:SF2">
    <property type="entry name" value="BETA-GLUCURONIDASE C-TERMINAL DOMAIN-CONTAINING PROTEIN"/>
    <property type="match status" value="1"/>
</dbReference>
<proteinExistence type="predicted"/>
<dbReference type="PROSITE" id="PS51318">
    <property type="entry name" value="TAT"/>
    <property type="match status" value="1"/>
</dbReference>
<reference evidence="1 2" key="1">
    <citation type="submission" date="2020-08" db="EMBL/GenBank/DDBJ databases">
        <title>Genomic Encyclopedia of Type Strains, Phase IV (KMG-IV): sequencing the most valuable type-strain genomes for metagenomic binning, comparative biology and taxonomic classification.</title>
        <authorList>
            <person name="Goeker M."/>
        </authorList>
    </citation>
    <scope>NUCLEOTIDE SEQUENCE [LARGE SCALE GENOMIC DNA]</scope>
    <source>
        <strain evidence="1 2">DSM 103733</strain>
    </source>
</reference>
<protein>
    <recommendedName>
        <fullName evidence="3">Beta-glucuronidase C-terminal domain-containing protein</fullName>
    </recommendedName>
</protein>
<dbReference type="Proteomes" id="UP000538666">
    <property type="component" value="Unassembled WGS sequence"/>
</dbReference>
<evidence type="ECO:0008006" key="3">
    <source>
        <dbReference type="Google" id="ProtNLM"/>
    </source>
</evidence>
<dbReference type="EMBL" id="JACHEK010000012">
    <property type="protein sequence ID" value="MBB6147126.1"/>
    <property type="molecule type" value="Genomic_DNA"/>
</dbReference>
<dbReference type="InterPro" id="IPR017853">
    <property type="entry name" value="GH"/>
</dbReference>
<name>A0A841K0Q2_9BACT</name>
<sequence>MLAMHRRDFLRLSALASSSTLIAKRGWGAPDSAAIARLTIDPSREGNVIGPDFTGLSYETAQLGDPEFFSPSNRDLVGLMRRLGGSGVLRIGGNTSEYSRWTAETPAAMGADAPAQPGAAVGPDTGKAPPKPTIITPHAIRNLRGFVDALGWKLIYGLNLGTGTPETAAEEAAYVFNTFGPRLIAFQLCNEPDLFSRNGIRKAGYAYPDFAKEWRSFYEAIKKRVPDAPFAGPDTAFNNEWLLPFANEFKQDIVSLSQHYYAEGPPTDPSMTIARLLQPNPKLQSQFAGMGQTRKDTGLPFRLAETNSCYSGGKEGVSDTFASALWGAELMYQLAQAGGEGINFHGGGFGWYTPIAGTREKGFTARPIFYGMLLFAQAGAGKLLASSLEYQQDEPLLTAYSLRSDSGSIKAVIFNKHKDRSARIAIQPQERSEEASVLRLTASGLEATTGIVLGANGVDGGGKWEYSSLERVSIVDNAATIEVPSASAALVSFKRL</sequence>
<organism evidence="1 2">
    <name type="scientific">Silvibacterium bohemicum</name>
    <dbReference type="NCBI Taxonomy" id="1577686"/>
    <lineage>
        <taxon>Bacteria</taxon>
        <taxon>Pseudomonadati</taxon>
        <taxon>Acidobacteriota</taxon>
        <taxon>Terriglobia</taxon>
        <taxon>Terriglobales</taxon>
        <taxon>Acidobacteriaceae</taxon>
        <taxon>Silvibacterium</taxon>
    </lineage>
</organism>
<dbReference type="InterPro" id="IPR006311">
    <property type="entry name" value="TAT_signal"/>
</dbReference>
<dbReference type="RefSeq" id="WP_184085269.1">
    <property type="nucleotide sequence ID" value="NZ_JACHEK010000012.1"/>
</dbReference>
<evidence type="ECO:0000313" key="1">
    <source>
        <dbReference type="EMBL" id="MBB6147126.1"/>
    </source>
</evidence>
<keyword evidence="2" id="KW-1185">Reference proteome</keyword>
<gene>
    <name evidence="1" type="ORF">HNQ77_005111</name>
</gene>
<accession>A0A841K0Q2</accession>
<dbReference type="PANTHER" id="PTHR36183">
    <property type="entry name" value="BETA-GLUCURONIDASE"/>
    <property type="match status" value="1"/>
</dbReference>
<dbReference type="AlphaFoldDB" id="A0A841K0Q2"/>
<comment type="caution">
    <text evidence="1">The sequence shown here is derived from an EMBL/GenBank/DDBJ whole genome shotgun (WGS) entry which is preliminary data.</text>
</comment>